<evidence type="ECO:0000256" key="1">
    <source>
        <dbReference type="ARBA" id="ARBA00004651"/>
    </source>
</evidence>
<accession>A0A0R2CC10</accession>
<evidence type="ECO:0000256" key="5">
    <source>
        <dbReference type="ARBA" id="ARBA00022960"/>
    </source>
</evidence>
<dbReference type="Proteomes" id="UP000051576">
    <property type="component" value="Unassembled WGS sequence"/>
</dbReference>
<evidence type="ECO:0000313" key="10">
    <source>
        <dbReference type="Proteomes" id="UP000051576"/>
    </source>
</evidence>
<dbReference type="GO" id="GO:0005886">
    <property type="term" value="C:plasma membrane"/>
    <property type="evidence" value="ECO:0007669"/>
    <property type="project" value="UniProtKB-SubCell"/>
</dbReference>
<evidence type="ECO:0000256" key="2">
    <source>
        <dbReference type="ARBA" id="ARBA00007776"/>
    </source>
</evidence>
<feature type="transmembrane region" description="Helical" evidence="8">
    <location>
        <begin position="138"/>
        <end position="157"/>
    </location>
</feature>
<keyword evidence="3" id="KW-1003">Cell membrane</keyword>
<keyword evidence="7 8" id="KW-0472">Membrane</keyword>
<dbReference type="GO" id="GO:0008360">
    <property type="term" value="P:regulation of cell shape"/>
    <property type="evidence" value="ECO:0007669"/>
    <property type="project" value="UniProtKB-KW"/>
</dbReference>
<keyword evidence="6 8" id="KW-1133">Transmembrane helix</keyword>
<feature type="transmembrane region" description="Helical" evidence="8">
    <location>
        <begin position="99"/>
        <end position="126"/>
    </location>
</feature>
<comment type="caution">
    <text evidence="9">The sequence shown here is derived from an EMBL/GenBank/DDBJ whole genome shotgun (WGS) entry which is preliminary data.</text>
</comment>
<sequence>MRYFFPLGLLLTLLLDGIFSNLFAAEFFRPNSMIESRLFVVWLVMALCFGEIDHPYLWAVIAGLIFDIYYTGIIGPMFMILPLIVYLTNLMYRFLTPSFIVVLLICLIDITVITTLFYGIFFAISYTSVSLSEFIGETLGPTLAYNLAALVILYWPLKKFFEEFSGNRSV</sequence>
<protein>
    <submittedName>
        <fullName evidence="9">Rod shape-determining protein MreD</fullName>
    </submittedName>
</protein>
<comment type="similarity">
    <text evidence="2">Belongs to the MreD family.</text>
</comment>
<dbReference type="eggNOG" id="COG2891">
    <property type="taxonomic scope" value="Bacteria"/>
</dbReference>
<keyword evidence="4 8" id="KW-0812">Transmembrane</keyword>
<dbReference type="NCBIfam" id="TIGR03426">
    <property type="entry name" value="shape_MreD"/>
    <property type="match status" value="1"/>
</dbReference>
<feature type="transmembrane region" description="Helical" evidence="8">
    <location>
        <begin position="68"/>
        <end position="87"/>
    </location>
</feature>
<reference evidence="9 10" key="1">
    <citation type="journal article" date="2015" name="Genome Announc.">
        <title>Expanding the biotechnology potential of lactobacilli through comparative genomics of 213 strains and associated genera.</title>
        <authorList>
            <person name="Sun Z."/>
            <person name="Harris H.M."/>
            <person name="McCann A."/>
            <person name="Guo C."/>
            <person name="Argimon S."/>
            <person name="Zhang W."/>
            <person name="Yang X."/>
            <person name="Jeffery I.B."/>
            <person name="Cooney J.C."/>
            <person name="Kagawa T.F."/>
            <person name="Liu W."/>
            <person name="Song Y."/>
            <person name="Salvetti E."/>
            <person name="Wrobel A."/>
            <person name="Rasinkangas P."/>
            <person name="Parkhill J."/>
            <person name="Rea M.C."/>
            <person name="O'Sullivan O."/>
            <person name="Ritari J."/>
            <person name="Douillard F.P."/>
            <person name="Paul Ross R."/>
            <person name="Yang R."/>
            <person name="Briner A.E."/>
            <person name="Felis G.E."/>
            <person name="de Vos W.M."/>
            <person name="Barrangou R."/>
            <person name="Klaenhammer T.R."/>
            <person name="Caufield P.W."/>
            <person name="Cui Y."/>
            <person name="Zhang H."/>
            <person name="O'Toole P.W."/>
        </authorList>
    </citation>
    <scope>NUCLEOTIDE SEQUENCE [LARGE SCALE GENOMIC DNA]</scope>
    <source>
        <strain evidence="9 10">DSM 20605</strain>
    </source>
</reference>
<proteinExistence type="inferred from homology"/>
<keyword evidence="5" id="KW-0133">Cell shape</keyword>
<comment type="subcellular location">
    <subcellularLocation>
        <location evidence="1">Cell membrane</location>
        <topology evidence="1">Multi-pass membrane protein</topology>
    </subcellularLocation>
</comment>
<gene>
    <name evidence="9" type="ORF">FD21_GL000271</name>
</gene>
<dbReference type="Pfam" id="PF04093">
    <property type="entry name" value="MreD"/>
    <property type="match status" value="1"/>
</dbReference>
<dbReference type="PATRIC" id="fig|1133569.4.peg.289"/>
<dbReference type="InterPro" id="IPR007227">
    <property type="entry name" value="Cell_shape_determining_MreD"/>
</dbReference>
<feature type="transmembrane region" description="Helical" evidence="8">
    <location>
        <begin position="40"/>
        <end position="61"/>
    </location>
</feature>
<dbReference type="AlphaFoldDB" id="A0A0R2CC10"/>
<name>A0A0R2CC10_9LACO</name>
<dbReference type="EMBL" id="AYYX01000012">
    <property type="protein sequence ID" value="KRM89111.1"/>
    <property type="molecule type" value="Genomic_DNA"/>
</dbReference>
<evidence type="ECO:0000256" key="7">
    <source>
        <dbReference type="ARBA" id="ARBA00023136"/>
    </source>
</evidence>
<evidence type="ECO:0000256" key="8">
    <source>
        <dbReference type="SAM" id="Phobius"/>
    </source>
</evidence>
<evidence type="ECO:0000256" key="6">
    <source>
        <dbReference type="ARBA" id="ARBA00022989"/>
    </source>
</evidence>
<keyword evidence="10" id="KW-1185">Reference proteome</keyword>
<evidence type="ECO:0000256" key="3">
    <source>
        <dbReference type="ARBA" id="ARBA00022475"/>
    </source>
</evidence>
<dbReference type="STRING" id="1133569.FD21_GL000271"/>
<evidence type="ECO:0000256" key="4">
    <source>
        <dbReference type="ARBA" id="ARBA00022692"/>
    </source>
</evidence>
<evidence type="ECO:0000313" key="9">
    <source>
        <dbReference type="EMBL" id="KRM89111.1"/>
    </source>
</evidence>
<organism evidence="9 10">
    <name type="scientific">Liquorilactobacillus vini DSM 20605</name>
    <dbReference type="NCBI Taxonomy" id="1133569"/>
    <lineage>
        <taxon>Bacteria</taxon>
        <taxon>Bacillati</taxon>
        <taxon>Bacillota</taxon>
        <taxon>Bacilli</taxon>
        <taxon>Lactobacillales</taxon>
        <taxon>Lactobacillaceae</taxon>
        <taxon>Liquorilactobacillus</taxon>
    </lineage>
</organism>